<evidence type="ECO:0000313" key="2">
    <source>
        <dbReference type="Proteomes" id="UP000028488"/>
    </source>
</evidence>
<reference evidence="1 2" key="1">
    <citation type="submission" date="2014-07" db="EMBL/GenBank/DDBJ databases">
        <title>Genome Sequence of Rhodococcus opacus Strain R7, a Biodegrader of Mono- and Polycyclic Aromatic Hydrocarbons.</title>
        <authorList>
            <person name="Di Gennaro P."/>
            <person name="Zampolli J."/>
            <person name="Presti I."/>
            <person name="Cappelletti M."/>
            <person name="D'Ursi P."/>
            <person name="Orro A."/>
            <person name="Mezzelani A."/>
            <person name="Milanesi L."/>
        </authorList>
    </citation>
    <scope>NUCLEOTIDE SEQUENCE [LARGE SCALE GENOMIC DNA]</scope>
    <source>
        <strain evidence="1 2">R7</strain>
    </source>
</reference>
<dbReference type="AlphaFoldDB" id="A0A076ET79"/>
<dbReference type="RefSeq" id="WP_128641542.1">
    <property type="nucleotide sequence ID" value="NZ_CP008947.1"/>
</dbReference>
<sequence length="69" mass="7544">MSVIHMRDSASDAHPAAGLHVDQARSAAKSIRHYHDTLCEGRSKTIEFLDDVGLVGGPSRLLLRRAHIV</sequence>
<name>A0A076ET79_RHOOP</name>
<protein>
    <submittedName>
        <fullName evidence="1">Uncharacterized protein</fullName>
    </submittedName>
</protein>
<gene>
    <name evidence="1" type="ORF">EP51_32385</name>
</gene>
<evidence type="ECO:0000313" key="1">
    <source>
        <dbReference type="EMBL" id="AII09076.1"/>
    </source>
</evidence>
<proteinExistence type="predicted"/>
<organism evidence="1 2">
    <name type="scientific">Rhodococcus opacus</name>
    <name type="common">Nocardia opaca</name>
    <dbReference type="NCBI Taxonomy" id="37919"/>
    <lineage>
        <taxon>Bacteria</taxon>
        <taxon>Bacillati</taxon>
        <taxon>Actinomycetota</taxon>
        <taxon>Actinomycetes</taxon>
        <taxon>Mycobacteriales</taxon>
        <taxon>Nocardiaceae</taxon>
        <taxon>Rhodococcus</taxon>
    </lineage>
</organism>
<dbReference type="Proteomes" id="UP000028488">
    <property type="component" value="Chromosome"/>
</dbReference>
<dbReference type="EMBL" id="CP008947">
    <property type="protein sequence ID" value="AII09076.1"/>
    <property type="molecule type" value="Genomic_DNA"/>
</dbReference>
<accession>A0A076ET79</accession>